<dbReference type="RefSeq" id="WP_144565000.1">
    <property type="nucleotide sequence ID" value="NZ_VIVN01000005.1"/>
</dbReference>
<sequence length="128" mass="14751">MSWLKKMFITLMFSLTLAAGLFIGFFGPVLFQEGNPIPLLVSILKLKTTDSNYVQFLNSEKQSMYLAANQGKNPLFEVKEFMKSKGWKFEEQMGSGLIFLKDENEAIVLTRQYSKYFVIWDVSKSVVR</sequence>
<organism evidence="1 2">
    <name type="scientific">Neobacillus bataviensis</name>
    <dbReference type="NCBI Taxonomy" id="220685"/>
    <lineage>
        <taxon>Bacteria</taxon>
        <taxon>Bacillati</taxon>
        <taxon>Bacillota</taxon>
        <taxon>Bacilli</taxon>
        <taxon>Bacillales</taxon>
        <taxon>Bacillaceae</taxon>
        <taxon>Neobacillus</taxon>
    </lineage>
</organism>
<dbReference type="AlphaFoldDB" id="A0A561DEI4"/>
<keyword evidence="2" id="KW-1185">Reference proteome</keyword>
<dbReference type="EMBL" id="VIVN01000005">
    <property type="protein sequence ID" value="TWE01738.1"/>
    <property type="molecule type" value="Genomic_DNA"/>
</dbReference>
<name>A0A561DEI4_9BACI</name>
<dbReference type="Proteomes" id="UP000319671">
    <property type="component" value="Unassembled WGS sequence"/>
</dbReference>
<evidence type="ECO:0000313" key="2">
    <source>
        <dbReference type="Proteomes" id="UP000319671"/>
    </source>
</evidence>
<reference evidence="1 2" key="1">
    <citation type="submission" date="2019-06" db="EMBL/GenBank/DDBJ databases">
        <title>Sorghum-associated microbial communities from plants grown in Nebraska, USA.</title>
        <authorList>
            <person name="Schachtman D."/>
        </authorList>
    </citation>
    <scope>NUCLEOTIDE SEQUENCE [LARGE SCALE GENOMIC DNA]</scope>
    <source>
        <strain evidence="1 2">2482</strain>
    </source>
</reference>
<comment type="caution">
    <text evidence="1">The sequence shown here is derived from an EMBL/GenBank/DDBJ whole genome shotgun (WGS) entry which is preliminary data.</text>
</comment>
<gene>
    <name evidence="1" type="ORF">FB550_105105</name>
</gene>
<evidence type="ECO:0000313" key="1">
    <source>
        <dbReference type="EMBL" id="TWE01738.1"/>
    </source>
</evidence>
<protein>
    <submittedName>
        <fullName evidence="1">Uncharacterized protein</fullName>
    </submittedName>
</protein>
<accession>A0A561DEI4</accession>
<proteinExistence type="predicted"/>